<organism evidence="2 3">
    <name type="scientific">Fusarium oxysporum (strain Fo5176)</name>
    <name type="common">Fusarium vascular wilt</name>
    <dbReference type="NCBI Taxonomy" id="660025"/>
    <lineage>
        <taxon>Eukaryota</taxon>
        <taxon>Fungi</taxon>
        <taxon>Dikarya</taxon>
        <taxon>Ascomycota</taxon>
        <taxon>Pezizomycotina</taxon>
        <taxon>Sordariomycetes</taxon>
        <taxon>Hypocreomycetidae</taxon>
        <taxon>Hypocreales</taxon>
        <taxon>Nectriaceae</taxon>
        <taxon>Fusarium</taxon>
        <taxon>Fusarium oxysporum species complex</taxon>
    </lineage>
</organism>
<reference evidence="2" key="2">
    <citation type="submission" date="2025-08" db="UniProtKB">
        <authorList>
            <consortium name="EnsemblFungi"/>
        </authorList>
    </citation>
    <scope>IDENTIFICATION</scope>
    <source>
        <strain evidence="2">4287 / CBS 123668 / FGSC 9935 / NRRL 34936</strain>
    </source>
</reference>
<reference evidence="3" key="1">
    <citation type="journal article" date="2012" name="Mol. Plant Microbe Interact.">
        <title>A highly conserved effector in Fusarium oxysporum is required for full virulence on Arabidopsis.</title>
        <authorList>
            <person name="Thatcher L.F."/>
            <person name="Gardiner D.M."/>
            <person name="Kazan K."/>
            <person name="Manners J."/>
        </authorList>
    </citation>
    <scope>NUCLEOTIDE SEQUENCE [LARGE SCALE GENOMIC DNA]</scope>
    <source>
        <strain evidence="3">Fo5176</strain>
    </source>
</reference>
<evidence type="ECO:0000313" key="3">
    <source>
        <dbReference type="Proteomes" id="UP000002489"/>
    </source>
</evidence>
<protein>
    <submittedName>
        <fullName evidence="2">Uncharacterized protein</fullName>
    </submittedName>
</protein>
<name>A0A0D2XT66_FUSOF</name>
<proteinExistence type="predicted"/>
<evidence type="ECO:0000313" key="2">
    <source>
        <dbReference type="EnsemblFungi" id="FOXG_07168P0"/>
    </source>
</evidence>
<dbReference type="AlphaFoldDB" id="A0A0D2XT66"/>
<sequence>MTNYQESLIFHRIYEAHFLSLLAHDSADARHTVTLVSVSRFLSPSHSMSSSIALPAGPSATPSCHKGTGSSANSPYSTSPSCSPPSAGRDKALHARRLSFLGSFLSRQECTVINIGEPNSPPWLICYVSSSQGFDWNPGRLIGRLFIASIHYLYHQAIAMASETSSVPRIPSSAPDFIDNERFFTREKAKPRTLYVCLYYTVKPWKDGYKSNARRHLRNDHPYLIGLSSRQNQSQ</sequence>
<dbReference type="EnsemblFungi" id="FOXG_07168T0">
    <property type="protein sequence ID" value="FOXG_07168P0"/>
    <property type="gene ID" value="FOXG_07168"/>
</dbReference>
<accession>A0A0D2XT66</accession>
<dbReference type="Proteomes" id="UP000002489">
    <property type="component" value="Unassembled WGS sequence"/>
</dbReference>
<feature type="region of interest" description="Disordered" evidence="1">
    <location>
        <begin position="63"/>
        <end position="89"/>
    </location>
</feature>
<evidence type="ECO:0000256" key="1">
    <source>
        <dbReference type="SAM" id="MobiDB-lite"/>
    </source>
</evidence>
<feature type="compositionally biased region" description="Low complexity" evidence="1">
    <location>
        <begin position="70"/>
        <end position="86"/>
    </location>
</feature>